<evidence type="ECO:0000256" key="1">
    <source>
        <dbReference type="SAM" id="MobiDB-lite"/>
    </source>
</evidence>
<dbReference type="InterPro" id="IPR011333">
    <property type="entry name" value="SKP1/BTB/POZ_sf"/>
</dbReference>
<organism evidence="2 3">
    <name type="scientific">Trametes pubescens</name>
    <name type="common">White-rot fungus</name>
    <dbReference type="NCBI Taxonomy" id="154538"/>
    <lineage>
        <taxon>Eukaryota</taxon>
        <taxon>Fungi</taxon>
        <taxon>Dikarya</taxon>
        <taxon>Basidiomycota</taxon>
        <taxon>Agaricomycotina</taxon>
        <taxon>Agaricomycetes</taxon>
        <taxon>Polyporales</taxon>
        <taxon>Polyporaceae</taxon>
        <taxon>Trametes</taxon>
    </lineage>
</organism>
<dbReference type="Gene3D" id="3.30.710.10">
    <property type="entry name" value="Potassium Channel Kv1.1, Chain A"/>
    <property type="match status" value="1"/>
</dbReference>
<evidence type="ECO:0008006" key="4">
    <source>
        <dbReference type="Google" id="ProtNLM"/>
    </source>
</evidence>
<dbReference type="EMBL" id="MNAD01001619">
    <property type="protein sequence ID" value="OJT03298.1"/>
    <property type="molecule type" value="Genomic_DNA"/>
</dbReference>
<accession>A0A1M2V6S1</accession>
<feature type="region of interest" description="Disordered" evidence="1">
    <location>
        <begin position="1"/>
        <end position="38"/>
    </location>
</feature>
<keyword evidence="3" id="KW-1185">Reference proteome</keyword>
<dbReference type="AlphaFoldDB" id="A0A1M2V6S1"/>
<proteinExistence type="predicted"/>
<evidence type="ECO:0000313" key="3">
    <source>
        <dbReference type="Proteomes" id="UP000184267"/>
    </source>
</evidence>
<name>A0A1M2V6S1_TRAPU</name>
<feature type="compositionally biased region" description="Polar residues" evidence="1">
    <location>
        <begin position="337"/>
        <end position="352"/>
    </location>
</feature>
<protein>
    <recommendedName>
        <fullName evidence="4">BTB domain-containing protein</fullName>
    </recommendedName>
</protein>
<feature type="region of interest" description="Disordered" evidence="1">
    <location>
        <begin position="157"/>
        <end position="202"/>
    </location>
</feature>
<feature type="compositionally biased region" description="Basic residues" evidence="1">
    <location>
        <begin position="180"/>
        <end position="195"/>
    </location>
</feature>
<dbReference type="Proteomes" id="UP000184267">
    <property type="component" value="Unassembled WGS sequence"/>
</dbReference>
<evidence type="ECO:0000313" key="2">
    <source>
        <dbReference type="EMBL" id="OJT03298.1"/>
    </source>
</evidence>
<sequence length="654" mass="72030">MLRPAASPGPRATRSSSLCSDEPKSEPNDSKPLFPGPPRPALFSRAAVEAILLSSTDGTEFHAPRQFLADASPVLEDLCTTRPRTPDHSAILVDLPETRDTVETLLRLCHPLAPVPHCPTFDALRCTLALCWAYKLRGAPAERARAVARDGPRARVCVRGGDGRPGAAGGSRAREPAPRGRARGPRGAGRRRHARVPPAPCLPRGVRGEDGGACVLRGRARATGRPEVGVARVRVLRVGGGAHTRAKWFATLYAALMRALETMPHPDTVRAARRGGMEDALREAALCRSDERRCATRAWKELPSFLDQLAGEVDRRISERHLHHKGSKKPWAPRLGRSSSDPCTTRASTPISDSPEPEPETIDSKQPPPRPPRSSLFSRPTVEVAVRSADGVEFYVPRTFLVDASPVLESMCNICPSAPSTVSIDLPETSDMVETLLELCYPAAFDPARISSDFGALKSVLRMCWIYKLRGPARAGVQAALAPVLAREPLRVYVLAAQHGEPELMQEAARAYLRHEDWFVDAPELDAISTRTYRRLLLYRRACVDALGSLPGSMQDVYTSFGYEWARLQCSVCNHQARYYNKVSWFHEYYDYVWATLEKTPHPDKLREEALRAEGVAQASAHCKTCASYAFGEVSRFLELLVPEVERQISKVSL</sequence>
<feature type="region of interest" description="Disordered" evidence="1">
    <location>
        <begin position="320"/>
        <end position="378"/>
    </location>
</feature>
<dbReference type="STRING" id="154538.A0A1M2V6S1"/>
<comment type="caution">
    <text evidence="2">The sequence shown here is derived from an EMBL/GenBank/DDBJ whole genome shotgun (WGS) entry which is preliminary data.</text>
</comment>
<reference evidence="2 3" key="1">
    <citation type="submission" date="2016-10" db="EMBL/GenBank/DDBJ databases">
        <title>Genome sequence of the basidiomycete white-rot fungus Trametes pubescens.</title>
        <authorList>
            <person name="Makela M.R."/>
            <person name="Granchi Z."/>
            <person name="Peng M."/>
            <person name="De Vries R.P."/>
            <person name="Grigoriev I."/>
            <person name="Riley R."/>
            <person name="Hilden K."/>
        </authorList>
    </citation>
    <scope>NUCLEOTIDE SEQUENCE [LARGE SCALE GENOMIC DNA]</scope>
    <source>
        <strain evidence="2 3">FBCC735</strain>
    </source>
</reference>
<dbReference type="OrthoDB" id="2757349at2759"/>
<gene>
    <name evidence="2" type="ORF">TRAPUB_6076</name>
</gene>